<protein>
    <submittedName>
        <fullName evidence="1">Uncharacterized protein</fullName>
    </submittedName>
</protein>
<reference evidence="1" key="1">
    <citation type="submission" date="2020-04" db="EMBL/GenBank/DDBJ databases">
        <title>A chromosome-scale assembly and high-density genetic map of the yellow drum (Nibea albiflora) genome.</title>
        <authorList>
            <person name="Xu D."/>
            <person name="Zhang W."/>
            <person name="Chen R."/>
            <person name="Tan P."/>
            <person name="Wang L."/>
            <person name="Song H."/>
            <person name="Tian L."/>
            <person name="Zhu Q."/>
            <person name="Wang B."/>
        </authorList>
    </citation>
    <scope>NUCLEOTIDE SEQUENCE</scope>
    <source>
        <strain evidence="1">ZJHYS-2018</strain>
    </source>
</reference>
<dbReference type="Proteomes" id="UP000805704">
    <property type="component" value="Chromosome 2"/>
</dbReference>
<keyword evidence="2" id="KW-1185">Reference proteome</keyword>
<dbReference type="EMBL" id="CM024790">
    <property type="protein sequence ID" value="KAG8007305.1"/>
    <property type="molecule type" value="Genomic_DNA"/>
</dbReference>
<sequence length="236" mass="26654">MEQRNEDKTPKESSGITDTTLFSKSPILNEIVLGVPISTHKITVTDNGSYFLMAFKRYQPVEQDDLDEDEAVKTRFAEVLDSEDAVLAAVTLLKFKLRWLWIQVRKDKAKASLLAECRKLVLYQDQQAGTSPPTSCLSTDSAWGMNSFPTAESQVADCFKSGEQGIDFLNGFGLIKKISLQHNAATLSSAPVERLFSLGKRVLTPQRNRQSDQKFEKLLVLRYNHWFNGKNGWMDE</sequence>
<gene>
    <name evidence="1" type="ORF">GBF38_012643</name>
</gene>
<evidence type="ECO:0000313" key="1">
    <source>
        <dbReference type="EMBL" id="KAG8007305.1"/>
    </source>
</evidence>
<evidence type="ECO:0000313" key="2">
    <source>
        <dbReference type="Proteomes" id="UP000805704"/>
    </source>
</evidence>
<organism evidence="1 2">
    <name type="scientific">Nibea albiflora</name>
    <name type="common">Yellow drum</name>
    <name type="synonym">Corvina albiflora</name>
    <dbReference type="NCBI Taxonomy" id="240163"/>
    <lineage>
        <taxon>Eukaryota</taxon>
        <taxon>Metazoa</taxon>
        <taxon>Chordata</taxon>
        <taxon>Craniata</taxon>
        <taxon>Vertebrata</taxon>
        <taxon>Euteleostomi</taxon>
        <taxon>Actinopterygii</taxon>
        <taxon>Neopterygii</taxon>
        <taxon>Teleostei</taxon>
        <taxon>Neoteleostei</taxon>
        <taxon>Acanthomorphata</taxon>
        <taxon>Eupercaria</taxon>
        <taxon>Sciaenidae</taxon>
        <taxon>Nibea</taxon>
    </lineage>
</organism>
<name>A0ACB7EZU9_NIBAL</name>
<comment type="caution">
    <text evidence="1">The sequence shown here is derived from an EMBL/GenBank/DDBJ whole genome shotgun (WGS) entry which is preliminary data.</text>
</comment>
<accession>A0ACB7EZU9</accession>
<proteinExistence type="predicted"/>